<dbReference type="InterPro" id="IPR029058">
    <property type="entry name" value="AB_hydrolase_fold"/>
</dbReference>
<keyword evidence="3" id="KW-0378">Hydrolase</keyword>
<sequence>MRLYKKLYYSLSLASLLVTGVASPAQAKDVTSPYLSIPLHETILGVRGPADGNARLQVTVYLPDGRGPFPVAVINADADHVSDTQPGERLGYTFLTGYFLSRGYAVAQPMPQGFGESSGKPLSTGCALDQTGLLNAQDIKAVLHNMSAIVELDMSRIIVAGQSFGGWTSLALSTLQIPGQKGQIVFSPAFLARSCQKGDTALIQGAEKLGAASHQMPTLWVESHPDSLVPEATWRQMQVAYQKGDVHVSVLDVPTIKKDSGSLTGNPENFSLWMPKMDAFLQKLGLPAQDVQPGYLPSVSKAPPETHFAKIDDLEALPTQDDKAIAQYKIFLKKPFPRAFVIGDNAASSESGGLDPRVGALKRCAQMSRNCQLYAYNDKVVWKSPLHGQVAVHSIVMTHQQTVGVFQVSLDQSCKEQFVPKVKIVRAPLHGSIGIVPDTKGIPSYQPPSPLARCTQPVHGSLVQYRPFSNYAGQDSFVFEEQVNRDNSRHSTTVMNISIH</sequence>
<protein>
    <submittedName>
        <fullName evidence="3">Alpha/beta hydrolase</fullName>
    </submittedName>
</protein>
<dbReference type="Pfam" id="PF02129">
    <property type="entry name" value="Peptidase_S15"/>
    <property type="match status" value="1"/>
</dbReference>
<feature type="signal peptide" evidence="1">
    <location>
        <begin position="1"/>
        <end position="27"/>
    </location>
</feature>
<dbReference type="SUPFAM" id="SSF53474">
    <property type="entry name" value="alpha/beta-Hydrolases"/>
    <property type="match status" value="1"/>
</dbReference>
<keyword evidence="4" id="KW-1185">Reference proteome</keyword>
<name>A0ABT1EV76_9PROT</name>
<dbReference type="RefSeq" id="WP_062140958.1">
    <property type="nucleotide sequence ID" value="NZ_JAMYZR010000007.1"/>
</dbReference>
<feature type="domain" description="Xaa-Pro dipeptidyl-peptidase-like" evidence="2">
    <location>
        <begin position="51"/>
        <end position="188"/>
    </location>
</feature>
<reference evidence="3 4" key="1">
    <citation type="submission" date="2022-06" db="EMBL/GenBank/DDBJ databases">
        <title>Acetobacer genomes from food samples.</title>
        <authorList>
            <person name="Sombolestani A."/>
        </authorList>
    </citation>
    <scope>NUCLEOTIDE SEQUENCE [LARGE SCALE GENOMIC DNA]</scope>
    <source>
        <strain evidence="3 4">R-83281</strain>
    </source>
</reference>
<organism evidence="3 4">
    <name type="scientific">Acetobacter cerevisiae</name>
    <dbReference type="NCBI Taxonomy" id="178900"/>
    <lineage>
        <taxon>Bacteria</taxon>
        <taxon>Pseudomonadati</taxon>
        <taxon>Pseudomonadota</taxon>
        <taxon>Alphaproteobacteria</taxon>
        <taxon>Acetobacterales</taxon>
        <taxon>Acetobacteraceae</taxon>
        <taxon>Acetobacter</taxon>
    </lineage>
</organism>
<dbReference type="InterPro" id="IPR000383">
    <property type="entry name" value="Xaa-Pro-like_dom"/>
</dbReference>
<accession>A0ABT1EV76</accession>
<dbReference type="GO" id="GO:0016787">
    <property type="term" value="F:hydrolase activity"/>
    <property type="evidence" value="ECO:0007669"/>
    <property type="project" value="UniProtKB-KW"/>
</dbReference>
<keyword evidence="1" id="KW-0732">Signal</keyword>
<proteinExistence type="predicted"/>
<evidence type="ECO:0000313" key="3">
    <source>
        <dbReference type="EMBL" id="MCP1245830.1"/>
    </source>
</evidence>
<feature type="chain" id="PRO_5045208464" evidence="1">
    <location>
        <begin position="28"/>
        <end position="500"/>
    </location>
</feature>
<evidence type="ECO:0000259" key="2">
    <source>
        <dbReference type="Pfam" id="PF02129"/>
    </source>
</evidence>
<dbReference type="Gene3D" id="3.40.50.1820">
    <property type="entry name" value="alpha/beta hydrolase"/>
    <property type="match status" value="1"/>
</dbReference>
<comment type="caution">
    <text evidence="3">The sequence shown here is derived from an EMBL/GenBank/DDBJ whole genome shotgun (WGS) entry which is preliminary data.</text>
</comment>
<dbReference type="Proteomes" id="UP001523543">
    <property type="component" value="Unassembled WGS sequence"/>
</dbReference>
<dbReference type="EMBL" id="JAMYZR010000007">
    <property type="protein sequence ID" value="MCP1245830.1"/>
    <property type="molecule type" value="Genomic_DNA"/>
</dbReference>
<evidence type="ECO:0000256" key="1">
    <source>
        <dbReference type="SAM" id="SignalP"/>
    </source>
</evidence>
<gene>
    <name evidence="3" type="ORF">NKW54_07735</name>
</gene>
<evidence type="ECO:0000313" key="4">
    <source>
        <dbReference type="Proteomes" id="UP001523543"/>
    </source>
</evidence>